<name>A0A3Q4HVY8_NEOBR</name>
<dbReference type="FunFam" id="1.25.10.10:FF:000273">
    <property type="entry name" value="Huntingtin"/>
    <property type="match status" value="1"/>
</dbReference>
<dbReference type="Pfam" id="PF12372">
    <property type="entry name" value="Htt_N-HEAT"/>
    <property type="match status" value="1"/>
</dbReference>
<dbReference type="Ensembl" id="ENSNBRT00000025940.1">
    <property type="protein sequence ID" value="ENSNBRP00000025283.1"/>
    <property type="gene ID" value="ENSNBRG00000019193.1"/>
</dbReference>
<evidence type="ECO:0000256" key="2">
    <source>
        <dbReference type="ARBA" id="ARBA00004123"/>
    </source>
</evidence>
<evidence type="ECO:0000256" key="1">
    <source>
        <dbReference type="ARBA" id="ARBA00002907"/>
    </source>
</evidence>
<evidence type="ECO:0000313" key="10">
    <source>
        <dbReference type="Ensembl" id="ENSNBRP00000025283.1"/>
    </source>
</evidence>
<dbReference type="InterPro" id="IPR048411">
    <property type="entry name" value="Htt_N_HEAT_rpt-1"/>
</dbReference>
<proteinExistence type="inferred from homology"/>
<dbReference type="Gene3D" id="1.25.10.10">
    <property type="entry name" value="Leucine-rich Repeat Variant"/>
    <property type="match status" value="2"/>
</dbReference>
<comment type="function">
    <text evidence="1">May play a role in microtubule-mediated transport or vesicle function.</text>
</comment>
<dbReference type="InterPro" id="IPR048413">
    <property type="entry name" value="Htt_C-HEAT_rpt"/>
</dbReference>
<feature type="compositionally biased region" description="Basic and acidic residues" evidence="9">
    <location>
        <begin position="548"/>
        <end position="567"/>
    </location>
</feature>
<dbReference type="InterPro" id="IPR016024">
    <property type="entry name" value="ARM-type_fold"/>
</dbReference>
<evidence type="ECO:0000256" key="5">
    <source>
        <dbReference type="ARBA" id="ARBA00022490"/>
    </source>
</evidence>
<dbReference type="PANTHER" id="PTHR10170">
    <property type="entry name" value="HUNTINGTON DISEASE PROTEIN"/>
    <property type="match status" value="1"/>
</dbReference>
<organism evidence="10 11">
    <name type="scientific">Neolamprologus brichardi</name>
    <name type="common">Fairy cichlid</name>
    <name type="synonym">Lamprologus brichardi</name>
    <dbReference type="NCBI Taxonomy" id="32507"/>
    <lineage>
        <taxon>Eukaryota</taxon>
        <taxon>Metazoa</taxon>
        <taxon>Chordata</taxon>
        <taxon>Craniata</taxon>
        <taxon>Vertebrata</taxon>
        <taxon>Euteleostomi</taxon>
        <taxon>Actinopterygii</taxon>
        <taxon>Neopterygii</taxon>
        <taxon>Teleostei</taxon>
        <taxon>Neoteleostei</taxon>
        <taxon>Acanthomorphata</taxon>
        <taxon>Ovalentaria</taxon>
        <taxon>Cichlomorphae</taxon>
        <taxon>Cichliformes</taxon>
        <taxon>Cichlidae</taxon>
        <taxon>African cichlids</taxon>
        <taxon>Pseudocrenilabrinae</taxon>
        <taxon>Lamprologini</taxon>
        <taxon>Neolamprologus</taxon>
    </lineage>
</organism>
<reference evidence="10" key="2">
    <citation type="submission" date="2025-09" db="UniProtKB">
        <authorList>
            <consortium name="Ensembl"/>
        </authorList>
    </citation>
    <scope>IDENTIFICATION</scope>
</reference>
<dbReference type="STRING" id="32507.ENSNBRP00000025283"/>
<keyword evidence="7" id="KW-0539">Nucleus</keyword>
<dbReference type="InterPro" id="IPR024613">
    <property type="entry name" value="Huntingtin_N_HEAT_rpt-2"/>
</dbReference>
<feature type="region of interest" description="Disordered" evidence="9">
    <location>
        <begin position="1789"/>
        <end position="1809"/>
    </location>
</feature>
<feature type="region of interest" description="Disordered" evidence="9">
    <location>
        <begin position="1075"/>
        <end position="1132"/>
    </location>
</feature>
<evidence type="ECO:0000256" key="7">
    <source>
        <dbReference type="ARBA" id="ARBA00023242"/>
    </source>
</evidence>
<dbReference type="InterPro" id="IPR000091">
    <property type="entry name" value="Huntingtin"/>
</dbReference>
<keyword evidence="11" id="KW-1185">Reference proteome</keyword>
<dbReference type="GO" id="GO:0005737">
    <property type="term" value="C:cytoplasm"/>
    <property type="evidence" value="ECO:0007669"/>
    <property type="project" value="UniProtKB-SubCell"/>
</dbReference>
<accession>A0A3Q4HVY8</accession>
<dbReference type="InterPro" id="IPR028426">
    <property type="entry name" value="Huntingtin_fam"/>
</dbReference>
<dbReference type="InterPro" id="IPR048412">
    <property type="entry name" value="Htt_bridge"/>
</dbReference>
<evidence type="ECO:0000256" key="8">
    <source>
        <dbReference type="ARBA" id="ARBA00068126"/>
    </source>
</evidence>
<keyword evidence="6" id="KW-0677">Repeat</keyword>
<evidence type="ECO:0000313" key="11">
    <source>
        <dbReference type="Proteomes" id="UP000261580"/>
    </source>
</evidence>
<feature type="compositionally biased region" description="Low complexity" evidence="9">
    <location>
        <begin position="942"/>
        <end position="959"/>
    </location>
</feature>
<dbReference type="Proteomes" id="UP000261580">
    <property type="component" value="Unassembled WGS sequence"/>
</dbReference>
<dbReference type="PRINTS" id="PR00375">
    <property type="entry name" value="HUNTINGTIN"/>
</dbReference>
<dbReference type="Pfam" id="PF20927">
    <property type="entry name" value="Htt_C-HEAT"/>
    <property type="match status" value="1"/>
</dbReference>
<dbReference type="SUPFAM" id="SSF48371">
    <property type="entry name" value="ARM repeat"/>
    <property type="match status" value="2"/>
</dbReference>
<dbReference type="PANTHER" id="PTHR10170:SF10">
    <property type="entry name" value="HUNTINGTIN"/>
    <property type="match status" value="1"/>
</dbReference>
<dbReference type="OMA" id="PNKMEEP"/>
<dbReference type="InterPro" id="IPR011989">
    <property type="entry name" value="ARM-like"/>
</dbReference>
<feature type="compositionally biased region" description="Polar residues" evidence="9">
    <location>
        <begin position="450"/>
        <end position="472"/>
    </location>
</feature>
<keyword evidence="5" id="KW-0963">Cytoplasm</keyword>
<dbReference type="Pfam" id="PF20926">
    <property type="entry name" value="Htt_N-HEAT_1"/>
    <property type="match status" value="1"/>
</dbReference>
<evidence type="ECO:0000256" key="3">
    <source>
        <dbReference type="ARBA" id="ARBA00004496"/>
    </source>
</evidence>
<evidence type="ECO:0000256" key="6">
    <source>
        <dbReference type="ARBA" id="ARBA00022737"/>
    </source>
</evidence>
<feature type="compositionally biased region" description="Low complexity" evidence="9">
    <location>
        <begin position="1079"/>
        <end position="1091"/>
    </location>
</feature>
<feature type="region of interest" description="Disordered" evidence="9">
    <location>
        <begin position="396"/>
        <end position="478"/>
    </location>
</feature>
<dbReference type="Bgee" id="ENSNBRG00000019193">
    <property type="expression patterns" value="Expressed in blood and 8 other cell types or tissues"/>
</dbReference>
<evidence type="ECO:0000256" key="4">
    <source>
        <dbReference type="ARBA" id="ARBA00007153"/>
    </source>
</evidence>
<feature type="region of interest" description="Disordered" evidence="9">
    <location>
        <begin position="942"/>
        <end position="964"/>
    </location>
</feature>
<reference evidence="10" key="1">
    <citation type="submission" date="2025-08" db="UniProtKB">
        <authorList>
            <consortium name="Ensembl"/>
        </authorList>
    </citation>
    <scope>IDENTIFICATION</scope>
</reference>
<comment type="similarity">
    <text evidence="4">Belongs to the huntingtin family.</text>
</comment>
<protein>
    <recommendedName>
        <fullName evidence="8">Huntingtin</fullName>
    </recommendedName>
</protein>
<sequence length="2904" mass="322039">MATMEKLMKAFESLKSFQQQQGPPTAEELAQRQKKEQAATKKDRVTHCLTICENIVAQSLRTSPEFQKLLGIAMEMFLLCSDDSESDVRMVADECLNKIIKVNIRHGNIIASLWRFAELAHLIRPQKCRPYLVNLLPCLTRITKRQEETVQETLATAMPKIMSALGHFANDGEIKVLLKAFVANLKSSSPTIRRTAASSAVSICQHSRRTSYFYTWLLNVLLGLLVPVDDEHPSHLILGVLLTLRYLMPLLQQHVNSTSLKGSFGVMRKEADVQPTPEQLLQVYELTLHYTQHWDHNVVTAALELLQQVFRTPPPELLHMLITAGSIPHATVFRQDTENRSRSGSILEFIGKMLSGEEDGLEDDPERTEVTTGAFTASVVGADGSSAAQVDIITEQPRSSQHALQPGDSVDLSASSEQGGGGGGTSTSGTPESPNDNEEEMLSRSSSESGTLLGTNDRSLPPSDSSQTTTEGPDSAVTPSDVAELVLDGSESQYSGMQIGTLQDEEDEGTAPSSQEEPQEPFLQSALALSKPHLFDGRGHNRQGSDSSVDRFIPKDEPAEPEPDNKPSRIKGPIGHYTDQSAEPLVHCVRLLAASFLLTGQKNGLIPDKEVRVSVKALALSCVGAAAALHPEQQYISDVLGLIDHGDPQIRGATAILCAAIIQAALTKTRFNIHTWLASVQSATGNPLSLVDLVPLLQKTLKDESSVTCKMACSAVRHCITTICSSTLSELGLQLVIDLFALKDSSYWLVRTELLETLAELDFRLVNFLERKTETLHKGDHHYTGRLRLQDRVLNDVVIHLLGDDDPRVRHVAASAVRRLVSRLFYDCDQGQVDPVVAIARDQSSVYLQLLMHETQPPSQFTVSTITRTYRGYNMSNAISDVTLENNLSRVVAAVSHALTSSTSRALTFGCCEALCLLASNFPVGNWSTGWHCGYVSSNSNFSSRSSLNRSRASSTNSSAPDAERRTLTVGIANTVLSLLSSAWFPLDLSAHQDALLLSGNLIAAVAPKCMRNPWVGEEEGSSGTSSGGPSKLEEPWAALSERSLVVMVEQLFSHLLKVLNICAHVLDDTPPGPAMKATLPSLSNTPSLSPIRRKGKEKEVAEPSATPMSPKKGSEANTAGRPTDSTGSTTVNKSTTLGNFYHLPPYLKLYDVLKATHANYKVTLDLHSSQEKFGGFLRATLDVLSQLLELATLHDIGKCVEEILGYLKSCFSREPTMATVCVQQLLKTLFGTNLASQYEGVLSGPSRFQGKALRLGSSSLRPGLYHYCFMAPYTHFTQALADASLRNMVQAEQEQDTSGWFDVMQKASNQLRSSITNAARHRGDKNAIHNHIRLFEPLVIKALKQYTTSTSVALQRQVLDLLAQLVQLRVNYCLLDSDQVFIGFVLKQFEYIEVGQFRDSEAIIPNIFFFLVLLSYERYHSKQIISIPKIIQLCDGIMASGRKAVTHAIPALQPIVHDLFVLRGSNKADAGKELDTQKEVVVSMLLRLVQYHQVLEMFILVLQQCHKENEDKWKRLSRQIADVILPMIAKQQMHLDSPEALGVLNTLFETVAPSSLRPVDMLLKSMFTIPATMASVATVQLWVSGILAVLRVLVSQSTEDIVLSRVHELALSPNLLSCHAIRRLHQHSPSPNDPPAADTICKQETNDETQKAQPEETFARFLLQLVGVLLDDISTRQVKVEITEQQHTFYCQQLGTLLMCLIHVFKSGMFRRITAAASRLLKGENGQTATEANLFYPLEGLNSMVQCLITTHPSLVLLWCQVLLIINYTNYSWWAEVHQTPRRHSLSSTKLLSPHSSGEGEEDKPESQLAMVNREIVRRGAVILFCDYVCQNLHDSEHLTWLIVNHVRDLISLSHEPPVQDFISAVHRNSAASGLFIQAIQSRCDNLTTPTMLKKTLQCLEGIHLSQSGSLLMLYVDKLLNTPFRVLARMVDTLACRRVEMLLAETLQNSIAQLPVEELDRIQEYLQNSGLAQRHQRFYSLLDRFRATVVDTSSPTPPVTSHPLDGDPPPAPELVIADKEWYVALVKSQCCLRGDVCLLETTELLTKLPPADLFSVMSYEPGFYPRVLSLCRALSQYLLSVSQLPSSLHIPSDKEHLITTFTCTVVVWRLLQDRLPLSVDLQWALSCLCLALQQPCVWNKLSTPEYTTHTCSLIYCLRLIIVAVAVSPGDQLLHQEKKMAKGEKDDGDQVDAAHADHMCEWQACEIMAELVEGLPSILSLGHRRNSILPTFLTPTLRNIVISLSRLPLVNSYTRVPPLVWKLGWSPQPGGEFGTTLPEIPVDFLQEKDVFREFLYRINTLGWSSRTQFEETWATLLGVLVTQPITKDQEEDPQQEDLERTQLNVLAVQAITSLVLSAMTLPTPGNPAVSCLEQQPRNKSLKALETRFGRKLAVIRGEVEREIQALVSKRDNVHTYHPYHAWDPVPSLSAASAGTLISHEKLLLQINTEREMGNMEYKLGQLLAVSDLFTERNQFDMMFSTLMELQKHHPPEDEILNQYLVPAICKAAAVLGMDKVIAEPVCRLLETTLRSTHLPSRMGALHGVLYVLECDLLDDTAKQLIPTVSEYLLSNLKAVAHCVNLHNQQHVLVMCAVAFYMMENYPLDVGAEFMAGIIQLCGVMVSASEDSTPSIIYHCVLRGLERLLLSEQLSRMDGEALVKLSVDRVNMPSPHRAMAALGLMLTCMYTGKQGKEKASPASRPAHSDPQAPDSESIIVAMERVSVLFDRIRKGLPSEARVVSRILPQFLDDFFPPQDVMNKVIGEFLSNQQPYPQFMATVVYKVFQTLHATGQSSMVRDWVLLSLSNFTQRTPVAMAMWSLSCFFVSASTSQWISALLPHVISRMGSSEVVDVNLFCLVAMDFYRHQIDEELDRRAFQSVFETVASPGSPYYQLLGCLQSVHQDTSL</sequence>
<comment type="subcellular location">
    <subcellularLocation>
        <location evidence="3">Cytoplasm</location>
    </subcellularLocation>
    <subcellularLocation>
        <location evidence="2">Nucleus</location>
    </subcellularLocation>
</comment>
<feature type="region of interest" description="Disordered" evidence="9">
    <location>
        <begin position="2690"/>
        <end position="2709"/>
    </location>
</feature>
<evidence type="ECO:0000256" key="9">
    <source>
        <dbReference type="SAM" id="MobiDB-lite"/>
    </source>
</evidence>
<dbReference type="GO" id="GO:0005634">
    <property type="term" value="C:nucleus"/>
    <property type="evidence" value="ECO:0007669"/>
    <property type="project" value="UniProtKB-SubCell"/>
</dbReference>
<dbReference type="GeneTree" id="ENSGT00390000015863"/>
<feature type="region of interest" description="Disordered" evidence="9">
    <location>
        <begin position="533"/>
        <end position="576"/>
    </location>
</feature>
<dbReference type="Pfam" id="PF20925">
    <property type="entry name" value="Htt_bridge"/>
    <property type="match status" value="1"/>
</dbReference>